<dbReference type="GO" id="GO:0003677">
    <property type="term" value="F:DNA binding"/>
    <property type="evidence" value="ECO:0007669"/>
    <property type="project" value="UniProtKB-KW"/>
</dbReference>
<dbReference type="Pfam" id="PF17981">
    <property type="entry name" value="ADD_ATRX"/>
    <property type="match status" value="1"/>
</dbReference>
<dbReference type="InterPro" id="IPR000330">
    <property type="entry name" value="SNF2_N"/>
</dbReference>
<feature type="compositionally biased region" description="Basic and acidic residues" evidence="24">
    <location>
        <begin position="543"/>
        <end position="558"/>
    </location>
</feature>
<keyword evidence="14" id="KW-0862">Zinc</keyword>
<feature type="compositionally biased region" description="Basic residues" evidence="24">
    <location>
        <begin position="1645"/>
        <end position="1655"/>
    </location>
</feature>
<evidence type="ECO:0000256" key="3">
    <source>
        <dbReference type="ARBA" id="ARBA00007025"/>
    </source>
</evidence>
<dbReference type="FunFam" id="3.40.50.300:FF:000377">
    <property type="entry name" value="transcriptional regulator ATRX isoform X1"/>
    <property type="match status" value="1"/>
</dbReference>
<dbReference type="GO" id="GO:0006281">
    <property type="term" value="P:DNA repair"/>
    <property type="evidence" value="ECO:0007669"/>
    <property type="project" value="UniProtKB-KW"/>
</dbReference>
<keyword evidence="10" id="KW-0227">DNA damage</keyword>
<proteinExistence type="inferred from homology"/>
<feature type="compositionally biased region" description="Basic residues" evidence="24">
    <location>
        <begin position="986"/>
        <end position="1006"/>
    </location>
</feature>
<keyword evidence="6" id="KW-1017">Isopeptide bond</keyword>
<dbReference type="Proteomes" id="UP000694388">
    <property type="component" value="Unplaced"/>
</dbReference>
<dbReference type="GO" id="GO:0008270">
    <property type="term" value="F:zinc ion binding"/>
    <property type="evidence" value="ECO:0007669"/>
    <property type="project" value="UniProtKB-KW"/>
</dbReference>
<feature type="domain" description="Helicase ATP-binding" evidence="25">
    <location>
        <begin position="1324"/>
        <end position="1509"/>
    </location>
</feature>
<feature type="region of interest" description="Disordered" evidence="24">
    <location>
        <begin position="765"/>
        <end position="836"/>
    </location>
</feature>
<evidence type="ECO:0000256" key="5">
    <source>
        <dbReference type="ARBA" id="ARBA00022454"/>
    </source>
</evidence>
<feature type="region of interest" description="Disordered" evidence="24">
    <location>
        <begin position="1645"/>
        <end position="1670"/>
    </location>
</feature>
<evidence type="ECO:0000256" key="4">
    <source>
        <dbReference type="ARBA" id="ARBA00012551"/>
    </source>
</evidence>
<keyword evidence="29" id="KW-1185">Reference proteome</keyword>
<evidence type="ECO:0000256" key="21">
    <source>
        <dbReference type="ARBA" id="ARBA00031106"/>
    </source>
</evidence>
<feature type="compositionally biased region" description="Basic and acidic residues" evidence="24">
    <location>
        <begin position="474"/>
        <end position="497"/>
    </location>
</feature>
<evidence type="ECO:0000313" key="28">
    <source>
        <dbReference type="Ensembl" id="ENSEBUP00000010356.1"/>
    </source>
</evidence>
<dbReference type="Gene3D" id="3.40.50.300">
    <property type="entry name" value="P-loop containing nucleotide triphosphate hydrolases"/>
    <property type="match status" value="2"/>
</dbReference>
<name>A0A8C4Q5Z1_EPTBU</name>
<dbReference type="OMA" id="VRFLWDN"/>
<feature type="compositionally biased region" description="Basic and acidic residues" evidence="24">
    <location>
        <begin position="509"/>
        <end position="529"/>
    </location>
</feature>
<dbReference type="InterPro" id="IPR014001">
    <property type="entry name" value="Helicase_ATP-bd"/>
</dbReference>
<evidence type="ECO:0000256" key="16">
    <source>
        <dbReference type="ARBA" id="ARBA00022843"/>
    </source>
</evidence>
<evidence type="ECO:0000256" key="7">
    <source>
        <dbReference type="ARBA" id="ARBA00022553"/>
    </source>
</evidence>
<dbReference type="InterPro" id="IPR013083">
    <property type="entry name" value="Znf_RING/FYVE/PHD"/>
</dbReference>
<keyword evidence="13" id="KW-0347">Helicase</keyword>
<dbReference type="Ensembl" id="ENSEBUT00000010901.1">
    <property type="protein sequence ID" value="ENSEBUP00000010356.1"/>
    <property type="gene ID" value="ENSEBUG00000006621.1"/>
</dbReference>
<dbReference type="CDD" id="cd18793">
    <property type="entry name" value="SF2_C_SNF"/>
    <property type="match status" value="1"/>
</dbReference>
<feature type="region of interest" description="Disordered" evidence="24">
    <location>
        <begin position="474"/>
        <end position="739"/>
    </location>
</feature>
<feature type="domain" description="Helicase C-terminal" evidence="26">
    <location>
        <begin position="1733"/>
        <end position="1909"/>
    </location>
</feature>
<comment type="subcellular location">
    <subcellularLocation>
        <location evidence="2">Chromosome</location>
        <location evidence="2">Telomere</location>
    </subcellularLocation>
    <subcellularLocation>
        <location evidence="1">Nucleus</location>
    </subcellularLocation>
</comment>
<evidence type="ECO:0000259" key="27">
    <source>
        <dbReference type="PROSITE" id="PS51533"/>
    </source>
</evidence>
<keyword evidence="15" id="KW-0067">ATP-binding</keyword>
<keyword evidence="19" id="KW-0234">DNA repair</keyword>
<evidence type="ECO:0000256" key="11">
    <source>
        <dbReference type="ARBA" id="ARBA00022771"/>
    </source>
</evidence>
<dbReference type="GO" id="GO:0003678">
    <property type="term" value="F:DNA helicase activity"/>
    <property type="evidence" value="ECO:0007669"/>
    <property type="project" value="UniProtKB-EC"/>
</dbReference>
<feature type="compositionally biased region" description="Acidic residues" evidence="24">
    <location>
        <begin position="1157"/>
        <end position="1169"/>
    </location>
</feature>
<keyword evidence="5" id="KW-0158">Chromosome</keyword>
<dbReference type="PROSITE" id="PS51192">
    <property type="entry name" value="HELICASE_ATP_BIND_1"/>
    <property type="match status" value="1"/>
</dbReference>
<reference evidence="28" key="2">
    <citation type="submission" date="2025-09" db="UniProtKB">
        <authorList>
            <consortium name="Ensembl"/>
        </authorList>
    </citation>
    <scope>IDENTIFICATION</scope>
</reference>
<feature type="compositionally biased region" description="Basic residues" evidence="24">
    <location>
        <begin position="595"/>
        <end position="608"/>
    </location>
</feature>
<keyword evidence="7" id="KW-0597">Phosphoprotein</keyword>
<sequence>YLSRMQQQQQPLFSPNEQLLSIWVRNETLVCLHSCPQKSRRNSRQPRSGDETSRWGIYRADSAASCHCMTLLSKVVNYYPSLMLDFLWSDYIPPRLCADGLNQDIVTCTSCGSQVNHFRKSSLFCHPILNVLLCKTCYLYYMSDDIDQDAEGGKLICCDYCNNAFCRSCVQRNFGRAVLHTVISETDRKWRCYVCDPEPLRPLVAACKAAFKRSQEDVPGKRRSCQKALLKFPPLHSGAADHYTDLVLPREAFKKAQRLAEASQRLAGSFLAFLSSEHADTSGGSRKTLAGLQRLRAFRAVLIDLRKAQSELQIRVEEEIRIQKDKEQEWLGQAVETKNSKTKKVENTDEGKCVAAMVEKREVDVENLKDITGRRNRLAEKALSNMEDGKPPEDLVEAQDRTMDLNANEKINQKRKLRSNEEDDEEICKDGNEVHTKEVVKETRKGKKLKAEEKINMEDDDLDTMQEIDEVVEQLHKGESEMTKKGEKDVVHSESKNEKKRKVSRTNKKTADEKGEAEQRDFGKRDSRVLKNNASVNKVKERHQKDKVGELSERRTVEGDDGNDDEEISEGVFEKEEEEEEVESMEESKADQMAKSRRGLRLKRQQRLRQRDGEEGTDDDKSDDVDKINKEKEKDVSSDGQNSTAHKNKKARQRGKVHEDQEGVNSVKNEEQTHADSDGENEEMEHSEVAAEMSEADENALVERNKNGEDQPSTGEDDFEDEVSKDAEPQQQKAGVAQDAIESGHRLELVVSLCPIKDSAAIADGSASIAVDDKEMQLKGKDQESKRRQKEAEKDGKRESEVEGTEEKSGNISPKANLQETMSEGQENGDGEDDKSKCAIVHKKCKAETPVKRKTKVKSKLAGNSEVEEESGCESETRRFSPRQKTTPLRRSSARSRRSSGPECEADGTSESETGNGHTKEKADCSEKPERQNTQQGTVSEGSDAIHKDRPNASAETSDSDEMPDVLKQARHNCSTSSGSEESAGKPRRRGIKRLRGSLTSKRKRRASSDLSDTKNVKKKGNQVQKPSSKRRRQDDDDTVVHSDSSNFDSDLEKEIAGLCSLPANRKSRKKKQPEGNEEVSEGSLQESDNGTCDDPLGGLDHSEPDLSELVAKEKQNKGEGQGKKEKRMKNRDKEKENMTSSEISDKEDETAKKGEDGEDDQLSSDDESQQIRPITENAEHPQGNLIQSSAKVVGEGGKLIWESPASEKESEGSDDDQTSPSKGRKKIRKIIKDDKLRGVTQQALKEEEERRKRVADREKEREKLREVSEILFLHWGQKLVLEEDAETKEALVQVHHSLVCKLKPHQVDGVQFMWDCCVETVKKSEKECGSGCIVAHCMGLGKTLQVVAFLHTVLRTEQLKFRNALIVCPLNTVLNWINEFQIWLGDIEDEPEVWELTTVKRVVDRARMLRQWMDDGGIMIMGYEMYRNLTSGRSVKSKKQREIIEQSLVDPGPDFVICDEGHILKNELSAISKAMNAIRTRRRIVLTGTPLQNNLLEYHCMVNFIKENLLGSSREFRNRFINPIQNGQCSDSTLSDVRVMKKRAHILYELLAGCVQRKDYTALTKFLPPKHEYVLSVRLSPLQCQLYRHYLDHFSGCAMSNEAGKGRVGTKLFTDYQMLSRIWTHPWCLQLDYISKENRVSSTVKKKTKGKKRTGGSDEEKKKVKSENSDSEGLEVVKVWNTRSRGGVGQPDIADAPAVVEGTHTAEWYKEFVKEDDAEVLEHSGKLLLLLEILRMAEELTEKVLVFSQSLISLDLIEDFLKLSNKEGTDDKPTPYKGNGKWYRNIDYYRMDGSTSAATRKKWAEDFNDEINTRGRLFLISTKAGSLGINLVAANRVIVFDASWNPSYDIQSIFRVYRFGQNKHVFVYRLLAQGTMEEKIYDRQVTKQSLSFRVVDQQQVERHFTMHELGELYSFEPDHLDDPNTKKKKRPTPRLPKDRILAELLQESKDTIVEYHEHDSLLDHKQEEELTEEERKAAWAEYEAEKKVSPFLKSSHDFSCSSLFFLAFSISFSPHISAWQCGPSDHLNPVTVHCKLFCHF</sequence>
<evidence type="ECO:0000256" key="22">
    <source>
        <dbReference type="ARBA" id="ARBA00043074"/>
    </source>
</evidence>
<evidence type="ECO:0000256" key="9">
    <source>
        <dbReference type="ARBA" id="ARBA00022741"/>
    </source>
</evidence>
<keyword evidence="18" id="KW-0238">DNA-binding</keyword>
<evidence type="ECO:0000256" key="8">
    <source>
        <dbReference type="ARBA" id="ARBA00022723"/>
    </source>
</evidence>
<feature type="compositionally biased region" description="Basic and acidic residues" evidence="24">
    <location>
        <begin position="771"/>
        <end position="809"/>
    </location>
</feature>
<evidence type="ECO:0000256" key="20">
    <source>
        <dbReference type="ARBA" id="ARBA00023242"/>
    </source>
</evidence>
<dbReference type="SMART" id="SM00490">
    <property type="entry name" value="HELICc"/>
    <property type="match status" value="1"/>
</dbReference>
<keyword evidence="12" id="KW-0378">Hydrolase</keyword>
<keyword evidence="9" id="KW-0547">Nucleotide-binding</keyword>
<dbReference type="FunFam" id="3.40.50.10810:FF:000011">
    <property type="entry name" value="Transcriptional regulator ATRX homolog"/>
    <property type="match status" value="1"/>
</dbReference>
<dbReference type="GO" id="GO:0016887">
    <property type="term" value="F:ATP hydrolysis activity"/>
    <property type="evidence" value="ECO:0007669"/>
    <property type="project" value="InterPro"/>
</dbReference>
<evidence type="ECO:0000256" key="23">
    <source>
        <dbReference type="ARBA" id="ARBA00047995"/>
    </source>
</evidence>
<dbReference type="InterPro" id="IPR041430">
    <property type="entry name" value="ADD_ATRX"/>
</dbReference>
<dbReference type="GO" id="GO:0005654">
    <property type="term" value="C:nucleoplasm"/>
    <property type="evidence" value="ECO:0007669"/>
    <property type="project" value="UniProtKB-ARBA"/>
</dbReference>
<evidence type="ECO:0000256" key="14">
    <source>
        <dbReference type="ARBA" id="ARBA00022833"/>
    </source>
</evidence>
<dbReference type="InterPro" id="IPR011011">
    <property type="entry name" value="Znf_FYVE_PHD"/>
</dbReference>
<keyword evidence="20" id="KW-0539">Nucleus</keyword>
<dbReference type="InterPro" id="IPR027417">
    <property type="entry name" value="P-loop_NTPase"/>
</dbReference>
<evidence type="ECO:0000259" key="26">
    <source>
        <dbReference type="PROSITE" id="PS51194"/>
    </source>
</evidence>
<dbReference type="CDD" id="cd11726">
    <property type="entry name" value="ADDz_ATRX"/>
    <property type="match status" value="1"/>
</dbReference>
<feature type="compositionally biased region" description="Polar residues" evidence="24">
    <location>
        <begin position="810"/>
        <end position="826"/>
    </location>
</feature>
<dbReference type="InterPro" id="IPR038718">
    <property type="entry name" value="SNF2-like_sf"/>
</dbReference>
<dbReference type="Gene3D" id="3.40.50.10810">
    <property type="entry name" value="Tandem AAA-ATPase domain"/>
    <property type="match status" value="1"/>
</dbReference>
<feature type="region of interest" description="Disordered" evidence="24">
    <location>
        <begin position="849"/>
        <end position="1192"/>
    </location>
</feature>
<dbReference type="InterPro" id="IPR044574">
    <property type="entry name" value="ARIP4-like"/>
</dbReference>
<evidence type="ECO:0000313" key="29">
    <source>
        <dbReference type="Proteomes" id="UP000694388"/>
    </source>
</evidence>
<dbReference type="GeneTree" id="ENSGT00940000155902"/>
<evidence type="ECO:0000256" key="18">
    <source>
        <dbReference type="ARBA" id="ARBA00023125"/>
    </source>
</evidence>
<feature type="compositionally biased region" description="Acidic residues" evidence="24">
    <location>
        <begin position="559"/>
        <end position="585"/>
    </location>
</feature>
<dbReference type="PANTHER" id="PTHR45797">
    <property type="entry name" value="RAD54-LIKE"/>
    <property type="match status" value="1"/>
</dbReference>
<dbReference type="Pfam" id="PF00176">
    <property type="entry name" value="SNF2-rel_dom"/>
    <property type="match status" value="1"/>
</dbReference>
<dbReference type="Gene3D" id="1.20.120.850">
    <property type="entry name" value="SWI2/SNF2 ATPases, N-terminal domain"/>
    <property type="match status" value="1"/>
</dbReference>
<feature type="region of interest" description="Disordered" evidence="24">
    <location>
        <begin position="1204"/>
        <end position="1231"/>
    </location>
</feature>
<dbReference type="SUPFAM" id="SSF57903">
    <property type="entry name" value="FYVE/PHD zinc finger"/>
    <property type="match status" value="1"/>
</dbReference>
<evidence type="ECO:0000256" key="1">
    <source>
        <dbReference type="ARBA" id="ARBA00004123"/>
    </source>
</evidence>
<evidence type="ECO:0000256" key="10">
    <source>
        <dbReference type="ARBA" id="ARBA00022763"/>
    </source>
</evidence>
<dbReference type="Gene3D" id="3.30.40.10">
    <property type="entry name" value="Zinc/RING finger domain, C3HC4 (zinc finger)"/>
    <property type="match status" value="1"/>
</dbReference>
<comment type="catalytic activity">
    <reaction evidence="23">
        <text>ATP + H2O = ADP + phosphate + H(+)</text>
        <dbReference type="Rhea" id="RHEA:13065"/>
        <dbReference type="ChEBI" id="CHEBI:15377"/>
        <dbReference type="ChEBI" id="CHEBI:15378"/>
        <dbReference type="ChEBI" id="CHEBI:30616"/>
        <dbReference type="ChEBI" id="CHEBI:43474"/>
        <dbReference type="ChEBI" id="CHEBI:456216"/>
        <dbReference type="EC" id="3.6.4.12"/>
    </reaction>
</comment>
<dbReference type="GO" id="GO:0045944">
    <property type="term" value="P:positive regulation of transcription by RNA polymerase II"/>
    <property type="evidence" value="ECO:0007669"/>
    <property type="project" value="UniProtKB-ARBA"/>
</dbReference>
<evidence type="ECO:0000256" key="19">
    <source>
        <dbReference type="ARBA" id="ARBA00023204"/>
    </source>
</evidence>
<dbReference type="EC" id="3.6.4.12" evidence="4"/>
<protein>
    <recommendedName>
        <fullName evidence="4">DNA helicase</fullName>
        <ecNumber evidence="4">3.6.4.12</ecNumber>
    </recommendedName>
    <alternativeName>
        <fullName evidence="21">ATP-dependent helicase ATRX</fullName>
    </alternativeName>
    <alternativeName>
        <fullName evidence="22">X-linked nuclear protein</fullName>
    </alternativeName>
</protein>
<organism evidence="28 29">
    <name type="scientific">Eptatretus burgeri</name>
    <name type="common">Inshore hagfish</name>
    <dbReference type="NCBI Taxonomy" id="7764"/>
    <lineage>
        <taxon>Eukaryota</taxon>
        <taxon>Metazoa</taxon>
        <taxon>Chordata</taxon>
        <taxon>Craniata</taxon>
        <taxon>Vertebrata</taxon>
        <taxon>Cyclostomata</taxon>
        <taxon>Myxini</taxon>
        <taxon>Myxiniformes</taxon>
        <taxon>Myxinidae</taxon>
        <taxon>Eptatretinae</taxon>
        <taxon>Eptatretus</taxon>
    </lineage>
</organism>
<dbReference type="PROSITE" id="PS51533">
    <property type="entry name" value="ADD"/>
    <property type="match status" value="1"/>
</dbReference>
<evidence type="ECO:0000256" key="6">
    <source>
        <dbReference type="ARBA" id="ARBA00022499"/>
    </source>
</evidence>
<feature type="compositionally biased region" description="Basic and acidic residues" evidence="24">
    <location>
        <begin position="668"/>
        <end position="677"/>
    </location>
</feature>
<accession>A0A8C4Q5Z1</accession>
<dbReference type="PROSITE" id="PS51194">
    <property type="entry name" value="HELICASE_CTER"/>
    <property type="match status" value="1"/>
</dbReference>
<feature type="compositionally biased region" description="Basic and acidic residues" evidence="24">
    <location>
        <begin position="1656"/>
        <end position="1669"/>
    </location>
</feature>
<feature type="compositionally biased region" description="Polar residues" evidence="24">
    <location>
        <begin position="972"/>
        <end position="981"/>
    </location>
</feature>
<feature type="compositionally biased region" description="Basic and acidic residues" evidence="24">
    <location>
        <begin position="918"/>
        <end position="931"/>
    </location>
</feature>
<keyword evidence="16" id="KW-0832">Ubl conjugation</keyword>
<dbReference type="GO" id="GO:0140719">
    <property type="term" value="P:constitutive heterochromatin formation"/>
    <property type="evidence" value="ECO:0007669"/>
    <property type="project" value="UniProtKB-ARBA"/>
</dbReference>
<feature type="compositionally biased region" description="Basic and acidic residues" evidence="24">
    <location>
        <begin position="1101"/>
        <end position="1124"/>
    </location>
</feature>
<evidence type="ECO:0000256" key="13">
    <source>
        <dbReference type="ARBA" id="ARBA00022806"/>
    </source>
</evidence>
<dbReference type="InterPro" id="IPR049730">
    <property type="entry name" value="SNF2/RAD54-like_C"/>
</dbReference>
<feature type="compositionally biased region" description="Basic residues" evidence="24">
    <location>
        <begin position="646"/>
        <end position="655"/>
    </location>
</feature>
<dbReference type="InterPro" id="IPR001650">
    <property type="entry name" value="Helicase_C-like"/>
</dbReference>
<dbReference type="SUPFAM" id="SSF52540">
    <property type="entry name" value="P-loop containing nucleoside triphosphate hydrolases"/>
    <property type="match status" value="2"/>
</dbReference>
<dbReference type="GO" id="GO:0000781">
    <property type="term" value="C:chromosome, telomeric region"/>
    <property type="evidence" value="ECO:0007669"/>
    <property type="project" value="UniProtKB-SubCell"/>
</dbReference>
<evidence type="ECO:0000256" key="12">
    <source>
        <dbReference type="ARBA" id="ARBA00022801"/>
    </source>
</evidence>
<feature type="compositionally biased region" description="Basic residues" evidence="24">
    <location>
        <begin position="498"/>
        <end position="508"/>
    </location>
</feature>
<dbReference type="SMART" id="SM00487">
    <property type="entry name" value="DEXDc"/>
    <property type="match status" value="1"/>
</dbReference>
<keyword evidence="11" id="KW-0863">Zinc-finger</keyword>
<keyword evidence="17" id="KW-0779">Telomere</keyword>
<dbReference type="GO" id="GO:0005524">
    <property type="term" value="F:ATP binding"/>
    <property type="evidence" value="ECO:0007669"/>
    <property type="project" value="UniProtKB-KW"/>
</dbReference>
<dbReference type="InterPro" id="IPR025766">
    <property type="entry name" value="ADD"/>
</dbReference>
<keyword evidence="8" id="KW-0479">Metal-binding</keyword>
<evidence type="ECO:0000256" key="2">
    <source>
        <dbReference type="ARBA" id="ARBA00004574"/>
    </source>
</evidence>
<dbReference type="Pfam" id="PF00271">
    <property type="entry name" value="Helicase_C"/>
    <property type="match status" value="1"/>
</dbReference>
<evidence type="ECO:0000256" key="17">
    <source>
        <dbReference type="ARBA" id="ARBA00022895"/>
    </source>
</evidence>
<evidence type="ECO:0000256" key="24">
    <source>
        <dbReference type="SAM" id="MobiDB-lite"/>
    </source>
</evidence>
<dbReference type="PANTHER" id="PTHR45797:SF3">
    <property type="entry name" value="TRANSCRIPTIONAL REGULATOR ATRX HOMOLOG"/>
    <property type="match status" value="1"/>
</dbReference>
<evidence type="ECO:0000256" key="15">
    <source>
        <dbReference type="ARBA" id="ARBA00022840"/>
    </source>
</evidence>
<feature type="domain" description="PHD-type" evidence="27">
    <location>
        <begin position="96"/>
        <end position="223"/>
    </location>
</feature>
<feature type="compositionally biased region" description="Basic and acidic residues" evidence="24">
    <location>
        <begin position="624"/>
        <end position="637"/>
    </location>
</feature>
<reference evidence="28" key="1">
    <citation type="submission" date="2025-08" db="UniProtKB">
        <authorList>
            <consortium name="Ensembl"/>
        </authorList>
    </citation>
    <scope>IDENTIFICATION</scope>
</reference>
<comment type="similarity">
    <text evidence="3">Belongs to the SNF2/RAD54 helicase family.</text>
</comment>
<evidence type="ECO:0000259" key="25">
    <source>
        <dbReference type="PROSITE" id="PS51192"/>
    </source>
</evidence>
<feature type="compositionally biased region" description="Polar residues" evidence="24">
    <location>
        <begin position="932"/>
        <end position="941"/>
    </location>
</feature>